<evidence type="ECO:0000313" key="2">
    <source>
        <dbReference type="Proteomes" id="UP001596333"/>
    </source>
</evidence>
<dbReference type="Proteomes" id="UP001596333">
    <property type="component" value="Unassembled WGS sequence"/>
</dbReference>
<dbReference type="AlphaFoldDB" id="A0ABD5UNL2"/>
<name>A0ABD5UNL2_9EURY</name>
<protein>
    <submittedName>
        <fullName evidence="1">Uncharacterized protein</fullName>
    </submittedName>
</protein>
<dbReference type="RefSeq" id="WP_379765472.1">
    <property type="nucleotide sequence ID" value="NZ_JBHSXI010000004.1"/>
</dbReference>
<sequence length="410" mass="46828">MISEIVSQLPNLVSLLTELIKELSMVSNWLRHWAPLLGAAAGLVVLYRFFLVGPNLALESEAEAASRPQAFDVMRVTPTMYLENHGRAKAEDIYINIQLNDWEFHRQSDDRPASVLTINENETGYIGSPGRIYEVFVDTVLHRGARFRIFFGGARMERGRTYELEYTVACRGHAEQSGKILYHVGHQDVEVEHTYPGRWLRLKKWIANQWNRLTSDDPELHLAELNEDWLDENTVRITGKIKNITDQRIRYSNVRLEFFEDSIKTENFFQAVPLRMTALDPCEVWKTEATIEFSNAPSPDDIVLRGVVEPNTNKTATPWNGVQLVDHEIDLPTDNDPTIRVHGRIENTNAGTDRPVHLVVKFYNVDGEVIADEDTRKKLEAGEAKDFSMYPAYDSTIRDQIDTGKVVLMG</sequence>
<gene>
    <name evidence="1" type="ORF">ACFQEY_05310</name>
</gene>
<comment type="caution">
    <text evidence="1">The sequence shown here is derived from an EMBL/GenBank/DDBJ whole genome shotgun (WGS) entry which is preliminary data.</text>
</comment>
<reference evidence="1 2" key="1">
    <citation type="journal article" date="2019" name="Int. J. Syst. Evol. Microbiol.">
        <title>The Global Catalogue of Microorganisms (GCM) 10K type strain sequencing project: providing services to taxonomists for standard genome sequencing and annotation.</title>
        <authorList>
            <consortium name="The Broad Institute Genomics Platform"/>
            <consortium name="The Broad Institute Genome Sequencing Center for Infectious Disease"/>
            <person name="Wu L."/>
            <person name="Ma J."/>
        </authorList>
    </citation>
    <scope>NUCLEOTIDE SEQUENCE [LARGE SCALE GENOMIC DNA]</scope>
    <source>
        <strain evidence="1 2">Y73</strain>
    </source>
</reference>
<dbReference type="EMBL" id="JBHSXI010000004">
    <property type="protein sequence ID" value="MFC6888461.1"/>
    <property type="molecule type" value="Genomic_DNA"/>
</dbReference>
<proteinExistence type="predicted"/>
<accession>A0ABD5UNL2</accession>
<organism evidence="1 2">
    <name type="scientific">Halorubrum trueperi</name>
    <dbReference type="NCBI Taxonomy" id="2004704"/>
    <lineage>
        <taxon>Archaea</taxon>
        <taxon>Methanobacteriati</taxon>
        <taxon>Methanobacteriota</taxon>
        <taxon>Stenosarchaea group</taxon>
        <taxon>Halobacteria</taxon>
        <taxon>Halobacteriales</taxon>
        <taxon>Haloferacaceae</taxon>
        <taxon>Halorubrum</taxon>
    </lineage>
</organism>
<keyword evidence="2" id="KW-1185">Reference proteome</keyword>
<evidence type="ECO:0000313" key="1">
    <source>
        <dbReference type="EMBL" id="MFC6888461.1"/>
    </source>
</evidence>